<accession>A0A0D2NN34</accession>
<sequence length="327" mass="35319">MERGVIKPGVSHLSGLSGGALTAVLTALGFDGAQQREFFVSAVAECVERWGSCKGHINEVLRERLADCLPDDAASKVSGRVRVALSQLDAGRTSLNGSASWVVGEWASKADLVSCLTASDHIPCFTGPTLYTMFRNEPVIDGGYANGFEQLCSGQPECLKVSTFHIGALGDSACDAGLCASMAASKCASPERREPIPSTLYQRCRRGNRCAVPSCRRLLAPAIPQNGPLAGQWRIREVAERCGMNATLPVRGGLAGPYPLPDWGKWNKLPIKPWDGKRVLACEWQEWATNPPPEHTLAIMQLTYDQGVKDAESWAEEHGYLPLQLVT</sequence>
<dbReference type="SUPFAM" id="SSF52151">
    <property type="entry name" value="FabD/lysophospholipase-like"/>
    <property type="match status" value="1"/>
</dbReference>
<organism evidence="1 2">
    <name type="scientific">Monoraphidium neglectum</name>
    <dbReference type="NCBI Taxonomy" id="145388"/>
    <lineage>
        <taxon>Eukaryota</taxon>
        <taxon>Viridiplantae</taxon>
        <taxon>Chlorophyta</taxon>
        <taxon>core chlorophytes</taxon>
        <taxon>Chlorophyceae</taxon>
        <taxon>CS clade</taxon>
        <taxon>Sphaeropleales</taxon>
        <taxon>Selenastraceae</taxon>
        <taxon>Monoraphidium</taxon>
    </lineage>
</organism>
<dbReference type="InterPro" id="IPR016035">
    <property type="entry name" value="Acyl_Trfase/lysoPLipase"/>
</dbReference>
<evidence type="ECO:0008006" key="3">
    <source>
        <dbReference type="Google" id="ProtNLM"/>
    </source>
</evidence>
<dbReference type="InterPro" id="IPR033562">
    <property type="entry name" value="PLPL"/>
</dbReference>
<keyword evidence="2" id="KW-1185">Reference proteome</keyword>
<dbReference type="GO" id="GO:0004806">
    <property type="term" value="F:triacylglycerol lipase activity"/>
    <property type="evidence" value="ECO:0007669"/>
    <property type="project" value="TreeGrafter"/>
</dbReference>
<dbReference type="AlphaFoldDB" id="A0A0D2NN34"/>
<gene>
    <name evidence="1" type="ORF">MNEG_1991</name>
</gene>
<reference evidence="1 2" key="1">
    <citation type="journal article" date="2013" name="BMC Genomics">
        <title>Reconstruction of the lipid metabolism for the microalga Monoraphidium neglectum from its genome sequence reveals characteristics suitable for biofuel production.</title>
        <authorList>
            <person name="Bogen C."/>
            <person name="Al-Dilaimi A."/>
            <person name="Albersmeier A."/>
            <person name="Wichmann J."/>
            <person name="Grundmann M."/>
            <person name="Rupp O."/>
            <person name="Lauersen K.J."/>
            <person name="Blifernez-Klassen O."/>
            <person name="Kalinowski J."/>
            <person name="Goesmann A."/>
            <person name="Mussgnug J.H."/>
            <person name="Kruse O."/>
        </authorList>
    </citation>
    <scope>NUCLEOTIDE SEQUENCE [LARGE SCALE GENOMIC DNA]</scope>
    <source>
        <strain evidence="1 2">SAG 48.87</strain>
    </source>
</reference>
<proteinExistence type="predicted"/>
<dbReference type="RefSeq" id="XP_013904985.1">
    <property type="nucleotide sequence ID" value="XM_014049531.1"/>
</dbReference>
<dbReference type="PANTHER" id="PTHR12406:SF7">
    <property type="entry name" value="PATATIN-LIKE PHOSPHOLIPASE DOMAIN-CONTAINING PROTEIN 4"/>
    <property type="match status" value="1"/>
</dbReference>
<dbReference type="Proteomes" id="UP000054498">
    <property type="component" value="Unassembled WGS sequence"/>
</dbReference>
<evidence type="ECO:0000313" key="1">
    <source>
        <dbReference type="EMBL" id="KIZ05966.1"/>
    </source>
</evidence>
<dbReference type="GO" id="GO:0016020">
    <property type="term" value="C:membrane"/>
    <property type="evidence" value="ECO:0007669"/>
    <property type="project" value="TreeGrafter"/>
</dbReference>
<dbReference type="GO" id="GO:0019433">
    <property type="term" value="P:triglyceride catabolic process"/>
    <property type="evidence" value="ECO:0007669"/>
    <property type="project" value="TreeGrafter"/>
</dbReference>
<dbReference type="PANTHER" id="PTHR12406">
    <property type="entry name" value="CALCIUM-INDEPENDENT PHOSPHOLIPASE A2 IPLA2 -RELATED"/>
    <property type="match status" value="1"/>
</dbReference>
<dbReference type="OrthoDB" id="505475at2759"/>
<evidence type="ECO:0000313" key="2">
    <source>
        <dbReference type="Proteomes" id="UP000054498"/>
    </source>
</evidence>
<name>A0A0D2NN34_9CHLO</name>
<dbReference type="GO" id="GO:0005737">
    <property type="term" value="C:cytoplasm"/>
    <property type="evidence" value="ECO:0007669"/>
    <property type="project" value="TreeGrafter"/>
</dbReference>
<dbReference type="EMBL" id="KK100432">
    <property type="protein sequence ID" value="KIZ05966.1"/>
    <property type="molecule type" value="Genomic_DNA"/>
</dbReference>
<protein>
    <recommendedName>
        <fullName evidence="3">PNPLA domain-containing protein</fullName>
    </recommendedName>
</protein>
<dbReference type="GeneID" id="25734869"/>
<dbReference type="GO" id="GO:0005811">
    <property type="term" value="C:lipid droplet"/>
    <property type="evidence" value="ECO:0007669"/>
    <property type="project" value="TreeGrafter"/>
</dbReference>
<dbReference type="KEGG" id="mng:MNEG_1991"/>
<dbReference type="GO" id="GO:0055088">
    <property type="term" value="P:lipid homeostasis"/>
    <property type="evidence" value="ECO:0007669"/>
    <property type="project" value="TreeGrafter"/>
</dbReference>